<keyword evidence="9" id="KW-1185">Reference proteome</keyword>
<feature type="transmembrane region" description="Helical" evidence="6">
    <location>
        <begin position="258"/>
        <end position="278"/>
    </location>
</feature>
<dbReference type="PANTHER" id="PTHR23501:SF39">
    <property type="entry name" value="MULTIDRUG TRANSPORTER, PUTATIVE (AFU_ORTHOLOGUE AFUA_1G05010)-RELATED"/>
    <property type="match status" value="1"/>
</dbReference>
<dbReference type="AlphaFoldDB" id="A0A9P7CWV6"/>
<evidence type="ECO:0000259" key="7">
    <source>
        <dbReference type="PROSITE" id="PS50850"/>
    </source>
</evidence>
<evidence type="ECO:0000256" key="3">
    <source>
        <dbReference type="ARBA" id="ARBA00022989"/>
    </source>
</evidence>
<feature type="transmembrane region" description="Helical" evidence="6">
    <location>
        <begin position="92"/>
        <end position="115"/>
    </location>
</feature>
<evidence type="ECO:0000256" key="1">
    <source>
        <dbReference type="ARBA" id="ARBA00004141"/>
    </source>
</evidence>
<feature type="region of interest" description="Disordered" evidence="5">
    <location>
        <begin position="1"/>
        <end position="32"/>
    </location>
</feature>
<protein>
    <submittedName>
        <fullName evidence="8">Major facilitator superfamily domain-containing protein</fullName>
    </submittedName>
</protein>
<dbReference type="OrthoDB" id="6770063at2759"/>
<evidence type="ECO:0000256" key="5">
    <source>
        <dbReference type="SAM" id="MobiDB-lite"/>
    </source>
</evidence>
<feature type="transmembrane region" description="Helical" evidence="6">
    <location>
        <begin position="186"/>
        <end position="204"/>
    </location>
</feature>
<keyword evidence="4 6" id="KW-0472">Membrane</keyword>
<dbReference type="Gene3D" id="1.20.1250.20">
    <property type="entry name" value="MFS general substrate transporter like domains"/>
    <property type="match status" value="2"/>
</dbReference>
<feature type="region of interest" description="Disordered" evidence="5">
    <location>
        <begin position="580"/>
        <end position="620"/>
    </location>
</feature>
<evidence type="ECO:0000256" key="6">
    <source>
        <dbReference type="SAM" id="Phobius"/>
    </source>
</evidence>
<evidence type="ECO:0000313" key="8">
    <source>
        <dbReference type="EMBL" id="KAG1767611.1"/>
    </source>
</evidence>
<keyword evidence="2 6" id="KW-0812">Transmembrane</keyword>
<feature type="domain" description="Major facilitator superfamily (MFS) profile" evidence="7">
    <location>
        <begin position="45"/>
        <end position="578"/>
    </location>
</feature>
<accession>A0A9P7CWV6</accession>
<feature type="transmembrane region" description="Helical" evidence="6">
    <location>
        <begin position="122"/>
        <end position="142"/>
    </location>
</feature>
<comment type="subcellular location">
    <subcellularLocation>
        <location evidence="1">Membrane</location>
        <topology evidence="1">Multi-pass membrane protein</topology>
    </subcellularLocation>
</comment>
<dbReference type="SUPFAM" id="SSF103473">
    <property type="entry name" value="MFS general substrate transporter"/>
    <property type="match status" value="2"/>
</dbReference>
<feature type="transmembrane region" description="Helical" evidence="6">
    <location>
        <begin position="554"/>
        <end position="573"/>
    </location>
</feature>
<evidence type="ECO:0000313" key="9">
    <source>
        <dbReference type="Proteomes" id="UP000714275"/>
    </source>
</evidence>
<evidence type="ECO:0000256" key="4">
    <source>
        <dbReference type="ARBA" id="ARBA00023136"/>
    </source>
</evidence>
<dbReference type="PROSITE" id="PS50850">
    <property type="entry name" value="MFS"/>
    <property type="match status" value="1"/>
</dbReference>
<name>A0A9P7CWV6_9AGAM</name>
<keyword evidence="3 6" id="KW-1133">Transmembrane helix</keyword>
<dbReference type="Pfam" id="PF07690">
    <property type="entry name" value="MFS_1"/>
    <property type="match status" value="1"/>
</dbReference>
<feature type="transmembrane region" description="Helical" evidence="6">
    <location>
        <begin position="469"/>
        <end position="487"/>
    </location>
</feature>
<feature type="compositionally biased region" description="Basic and acidic residues" evidence="5">
    <location>
        <begin position="580"/>
        <end position="613"/>
    </location>
</feature>
<proteinExistence type="predicted"/>
<dbReference type="Proteomes" id="UP000714275">
    <property type="component" value="Unassembled WGS sequence"/>
</dbReference>
<dbReference type="GO" id="GO:0005886">
    <property type="term" value="C:plasma membrane"/>
    <property type="evidence" value="ECO:0007669"/>
    <property type="project" value="TreeGrafter"/>
</dbReference>
<feature type="transmembrane region" description="Helical" evidence="6">
    <location>
        <begin position="435"/>
        <end position="457"/>
    </location>
</feature>
<dbReference type="InterPro" id="IPR036259">
    <property type="entry name" value="MFS_trans_sf"/>
</dbReference>
<feature type="transmembrane region" description="Helical" evidence="6">
    <location>
        <begin position="210"/>
        <end position="230"/>
    </location>
</feature>
<dbReference type="GO" id="GO:0022857">
    <property type="term" value="F:transmembrane transporter activity"/>
    <property type="evidence" value="ECO:0007669"/>
    <property type="project" value="InterPro"/>
</dbReference>
<feature type="transmembrane region" description="Helical" evidence="6">
    <location>
        <begin position="408"/>
        <end position="429"/>
    </location>
</feature>
<comment type="caution">
    <text evidence="8">The sequence shown here is derived from an EMBL/GenBank/DDBJ whole genome shotgun (WGS) entry which is preliminary data.</text>
</comment>
<dbReference type="EMBL" id="JABBWD010000085">
    <property type="protein sequence ID" value="KAG1767611.1"/>
    <property type="molecule type" value="Genomic_DNA"/>
</dbReference>
<evidence type="ECO:0000256" key="2">
    <source>
        <dbReference type="ARBA" id="ARBA00022692"/>
    </source>
</evidence>
<dbReference type="PANTHER" id="PTHR23501">
    <property type="entry name" value="MAJOR FACILITATOR SUPERFAMILY"/>
    <property type="match status" value="1"/>
</dbReference>
<gene>
    <name evidence="8" type="ORF">EV702DRAFT_750183</name>
</gene>
<feature type="transmembrane region" description="Helical" evidence="6">
    <location>
        <begin position="345"/>
        <end position="371"/>
    </location>
</feature>
<feature type="transmembrane region" description="Helical" evidence="6">
    <location>
        <begin position="148"/>
        <end position="165"/>
    </location>
</feature>
<organism evidence="8 9">
    <name type="scientific">Suillus placidus</name>
    <dbReference type="NCBI Taxonomy" id="48579"/>
    <lineage>
        <taxon>Eukaryota</taxon>
        <taxon>Fungi</taxon>
        <taxon>Dikarya</taxon>
        <taxon>Basidiomycota</taxon>
        <taxon>Agaricomycotina</taxon>
        <taxon>Agaricomycetes</taxon>
        <taxon>Agaricomycetidae</taxon>
        <taxon>Boletales</taxon>
        <taxon>Suillineae</taxon>
        <taxon>Suillaceae</taxon>
        <taxon>Suillus</taxon>
    </lineage>
</organism>
<feature type="transmembrane region" description="Helical" evidence="6">
    <location>
        <begin position="383"/>
        <end position="401"/>
    </location>
</feature>
<dbReference type="InterPro" id="IPR011701">
    <property type="entry name" value="MFS"/>
</dbReference>
<reference evidence="8" key="1">
    <citation type="journal article" date="2020" name="New Phytol.">
        <title>Comparative genomics reveals dynamic genome evolution in host specialist ectomycorrhizal fungi.</title>
        <authorList>
            <person name="Lofgren L.A."/>
            <person name="Nguyen N.H."/>
            <person name="Vilgalys R."/>
            <person name="Ruytinx J."/>
            <person name="Liao H.L."/>
            <person name="Branco S."/>
            <person name="Kuo A."/>
            <person name="LaButti K."/>
            <person name="Lipzen A."/>
            <person name="Andreopoulos W."/>
            <person name="Pangilinan J."/>
            <person name="Riley R."/>
            <person name="Hundley H."/>
            <person name="Na H."/>
            <person name="Barry K."/>
            <person name="Grigoriev I.V."/>
            <person name="Stajich J.E."/>
            <person name="Kennedy P.G."/>
        </authorList>
    </citation>
    <scope>NUCLEOTIDE SEQUENCE</scope>
    <source>
        <strain evidence="8">DOB743</strain>
    </source>
</reference>
<sequence>MTLVKSIFRRSKGKNAEQQVTSQPSNDQPPRANEGGFWKKFDWWLMCALVIPVILETLDYTVVATAQSRIAPAKVLIHFESRHRSSTDFSLLHSYIGTSYLLASTVFLPFFASIADIYGRHFGLQLSLLFFLVGSAFSTGAVNMTMLLVGRGIAGIGAAGLLTIVRTILSDSSSLDTNNVQQSASFFLYAVGFCIGPVIGGFLVTASFRWVFAINIPCVALAMVLCYFLLRKRVKGAKPSEELPSSTKSPTWIIKLTLIDWIGTFLFVIGGILILLALNWGPNDDWKTARVIVCLVIGVIVVVACILWELVLERKHQASTVAISALYHVQPMLPLELFRSYDICVLQYGCFVSGIVMFVMFYFVAIFMTVVSGLSPDQAGIQLLYFAPGLGGGSLVSIRLIKHFRQPIYPIVAGSIVMTVGLGLIQMGMQKNVQGLVNGFMCMTGFGVGLTVGPAVLQARFLMPDHVAVTNAMLLFFRALGGTAGLAQCSTVMNAKVISYIVGQIRSGTISGSDLDALEALYSSGGLDSIQSLEGLPPVVQQVIRDAFGSGVRWSFLSLIPWAGLAVILSLFLSKIPDPDAQRTGHDEEMKLPEEDETQKSSDELEGNEHDDMSIQQQNR</sequence>
<dbReference type="InterPro" id="IPR020846">
    <property type="entry name" value="MFS_dom"/>
</dbReference>
<feature type="transmembrane region" description="Helical" evidence="6">
    <location>
        <begin position="290"/>
        <end position="311"/>
    </location>
</feature>
<feature type="compositionally biased region" description="Polar residues" evidence="5">
    <location>
        <begin position="16"/>
        <end position="28"/>
    </location>
</feature>